<proteinExistence type="predicted"/>
<dbReference type="EMBL" id="ML119686">
    <property type="protein sequence ID" value="RPA80667.1"/>
    <property type="molecule type" value="Genomic_DNA"/>
</dbReference>
<sequence>MNPFDMTSSRCRSQNILRYCMHHPMLDPAAPNQSPSWIDHRLNQQLSYDTLCGYILTSLPTELDHRSGTRVASHPPLRKTRTKYECNLYIHTFFVSDARFCHALAERGCTSRPVAATTEQQIHFGRKSFTPTAIWLRHRPIRRSEHSSTWHSPSRGRGAQAKRYSHTYFCIGQASHGESYVQIQSNLSILAPLTKSRAPLQPQRLCLTTNVDD</sequence>
<evidence type="ECO:0000313" key="2">
    <source>
        <dbReference type="Proteomes" id="UP000275078"/>
    </source>
</evidence>
<accession>A0A3N4I5D0</accession>
<dbReference type="Proteomes" id="UP000275078">
    <property type="component" value="Unassembled WGS sequence"/>
</dbReference>
<gene>
    <name evidence="1" type="ORF">BJ508DRAFT_127362</name>
</gene>
<dbReference type="AlphaFoldDB" id="A0A3N4I5D0"/>
<name>A0A3N4I5D0_ASCIM</name>
<reference evidence="1 2" key="1">
    <citation type="journal article" date="2018" name="Nat. Ecol. Evol.">
        <title>Pezizomycetes genomes reveal the molecular basis of ectomycorrhizal truffle lifestyle.</title>
        <authorList>
            <person name="Murat C."/>
            <person name="Payen T."/>
            <person name="Noel B."/>
            <person name="Kuo A."/>
            <person name="Morin E."/>
            <person name="Chen J."/>
            <person name="Kohler A."/>
            <person name="Krizsan K."/>
            <person name="Balestrini R."/>
            <person name="Da Silva C."/>
            <person name="Montanini B."/>
            <person name="Hainaut M."/>
            <person name="Levati E."/>
            <person name="Barry K.W."/>
            <person name="Belfiori B."/>
            <person name="Cichocki N."/>
            <person name="Clum A."/>
            <person name="Dockter R.B."/>
            <person name="Fauchery L."/>
            <person name="Guy J."/>
            <person name="Iotti M."/>
            <person name="Le Tacon F."/>
            <person name="Lindquist E.A."/>
            <person name="Lipzen A."/>
            <person name="Malagnac F."/>
            <person name="Mello A."/>
            <person name="Molinier V."/>
            <person name="Miyauchi S."/>
            <person name="Poulain J."/>
            <person name="Riccioni C."/>
            <person name="Rubini A."/>
            <person name="Sitrit Y."/>
            <person name="Splivallo R."/>
            <person name="Traeger S."/>
            <person name="Wang M."/>
            <person name="Zifcakova L."/>
            <person name="Wipf D."/>
            <person name="Zambonelli A."/>
            <person name="Paolocci F."/>
            <person name="Nowrousian M."/>
            <person name="Ottonello S."/>
            <person name="Baldrian P."/>
            <person name="Spatafora J.W."/>
            <person name="Henrissat B."/>
            <person name="Nagy L.G."/>
            <person name="Aury J.M."/>
            <person name="Wincker P."/>
            <person name="Grigoriev I.V."/>
            <person name="Bonfante P."/>
            <person name="Martin F.M."/>
        </authorList>
    </citation>
    <scope>NUCLEOTIDE SEQUENCE [LARGE SCALE GENOMIC DNA]</scope>
    <source>
        <strain evidence="1 2">RN42</strain>
    </source>
</reference>
<keyword evidence="2" id="KW-1185">Reference proteome</keyword>
<organism evidence="1 2">
    <name type="scientific">Ascobolus immersus RN42</name>
    <dbReference type="NCBI Taxonomy" id="1160509"/>
    <lineage>
        <taxon>Eukaryota</taxon>
        <taxon>Fungi</taxon>
        <taxon>Dikarya</taxon>
        <taxon>Ascomycota</taxon>
        <taxon>Pezizomycotina</taxon>
        <taxon>Pezizomycetes</taxon>
        <taxon>Pezizales</taxon>
        <taxon>Ascobolaceae</taxon>
        <taxon>Ascobolus</taxon>
    </lineage>
</organism>
<evidence type="ECO:0000313" key="1">
    <source>
        <dbReference type="EMBL" id="RPA80667.1"/>
    </source>
</evidence>
<protein>
    <submittedName>
        <fullName evidence="1">Uncharacterized protein</fullName>
    </submittedName>
</protein>